<sequence length="260" mass="28633">MADPVDHVQRRGGSNQPSWYITTALLIPLAFYSPLNFAISTLSRTYIAEQFGESAGDTSFILGWSGIPAMLVTAGIQFFKVNTPRRLVRRTDAESSSPLGWDLSVGTLFLLLAWVGSIFLAFGKTLATFEAGLAAMNVALLYPSYSRSILTMCCGPEHIISVLLRDQVFEAVGRMMFVPGLNWLSRLGGKDDPALPYYGVLSACALSFMAILWVYFCFWKGELSVHKSAQGFPESTDRARRVTNEETPLLVADELIEPIT</sequence>
<evidence type="ECO:0000256" key="1">
    <source>
        <dbReference type="SAM" id="Phobius"/>
    </source>
</evidence>
<feature type="transmembrane region" description="Helical" evidence="1">
    <location>
        <begin position="99"/>
        <end position="122"/>
    </location>
</feature>
<accession>A0AAE0M3C0</accession>
<feature type="transmembrane region" description="Helical" evidence="1">
    <location>
        <begin position="195"/>
        <end position="218"/>
    </location>
</feature>
<organism evidence="2 3">
    <name type="scientific">Cercophora scortea</name>
    <dbReference type="NCBI Taxonomy" id="314031"/>
    <lineage>
        <taxon>Eukaryota</taxon>
        <taxon>Fungi</taxon>
        <taxon>Dikarya</taxon>
        <taxon>Ascomycota</taxon>
        <taxon>Pezizomycotina</taxon>
        <taxon>Sordariomycetes</taxon>
        <taxon>Sordariomycetidae</taxon>
        <taxon>Sordariales</taxon>
        <taxon>Lasiosphaeriaceae</taxon>
        <taxon>Cercophora</taxon>
    </lineage>
</organism>
<dbReference type="Proteomes" id="UP001286456">
    <property type="component" value="Unassembled WGS sequence"/>
</dbReference>
<reference evidence="2" key="2">
    <citation type="submission" date="2023-06" db="EMBL/GenBank/DDBJ databases">
        <authorList>
            <consortium name="Lawrence Berkeley National Laboratory"/>
            <person name="Haridas S."/>
            <person name="Hensen N."/>
            <person name="Bonometti L."/>
            <person name="Westerberg I."/>
            <person name="Brannstrom I.O."/>
            <person name="Guillou S."/>
            <person name="Cros-Aarteil S."/>
            <person name="Calhoun S."/>
            <person name="Kuo A."/>
            <person name="Mondo S."/>
            <person name="Pangilinan J."/>
            <person name="Riley R."/>
            <person name="Labutti K."/>
            <person name="Andreopoulos B."/>
            <person name="Lipzen A."/>
            <person name="Chen C."/>
            <person name="Yanf M."/>
            <person name="Daum C."/>
            <person name="Ng V."/>
            <person name="Clum A."/>
            <person name="Steindorff A."/>
            <person name="Ohm R."/>
            <person name="Martin F."/>
            <person name="Silar P."/>
            <person name="Natvig D."/>
            <person name="Lalanne C."/>
            <person name="Gautier V."/>
            <person name="Ament-Velasquez S.L."/>
            <person name="Kruys A."/>
            <person name="Hutchinson M.I."/>
            <person name="Powell A.J."/>
            <person name="Barry K."/>
            <person name="Miller A.N."/>
            <person name="Grigoriev I.V."/>
            <person name="Debuchy R."/>
            <person name="Gladieux P."/>
            <person name="Thoren M.H."/>
            <person name="Johannesson H."/>
        </authorList>
    </citation>
    <scope>NUCLEOTIDE SEQUENCE</scope>
    <source>
        <strain evidence="2">SMH4131-1</strain>
    </source>
</reference>
<keyword evidence="1" id="KW-1133">Transmembrane helix</keyword>
<comment type="caution">
    <text evidence="2">The sequence shown here is derived from an EMBL/GenBank/DDBJ whole genome shotgun (WGS) entry which is preliminary data.</text>
</comment>
<evidence type="ECO:0000313" key="3">
    <source>
        <dbReference type="Proteomes" id="UP001286456"/>
    </source>
</evidence>
<feature type="transmembrane region" description="Helical" evidence="1">
    <location>
        <begin position="59"/>
        <end position="79"/>
    </location>
</feature>
<name>A0AAE0M3C0_9PEZI</name>
<feature type="transmembrane region" description="Helical" evidence="1">
    <location>
        <begin position="19"/>
        <end position="39"/>
    </location>
</feature>
<reference evidence="2" key="1">
    <citation type="journal article" date="2023" name="Mol. Phylogenet. Evol.">
        <title>Genome-scale phylogeny and comparative genomics of the fungal order Sordariales.</title>
        <authorList>
            <person name="Hensen N."/>
            <person name="Bonometti L."/>
            <person name="Westerberg I."/>
            <person name="Brannstrom I.O."/>
            <person name="Guillou S."/>
            <person name="Cros-Aarteil S."/>
            <person name="Calhoun S."/>
            <person name="Haridas S."/>
            <person name="Kuo A."/>
            <person name="Mondo S."/>
            <person name="Pangilinan J."/>
            <person name="Riley R."/>
            <person name="LaButti K."/>
            <person name="Andreopoulos B."/>
            <person name="Lipzen A."/>
            <person name="Chen C."/>
            <person name="Yan M."/>
            <person name="Daum C."/>
            <person name="Ng V."/>
            <person name="Clum A."/>
            <person name="Steindorff A."/>
            <person name="Ohm R.A."/>
            <person name="Martin F."/>
            <person name="Silar P."/>
            <person name="Natvig D.O."/>
            <person name="Lalanne C."/>
            <person name="Gautier V."/>
            <person name="Ament-Velasquez S.L."/>
            <person name="Kruys A."/>
            <person name="Hutchinson M.I."/>
            <person name="Powell A.J."/>
            <person name="Barry K."/>
            <person name="Miller A.N."/>
            <person name="Grigoriev I.V."/>
            <person name="Debuchy R."/>
            <person name="Gladieux P."/>
            <person name="Hiltunen Thoren M."/>
            <person name="Johannesson H."/>
        </authorList>
    </citation>
    <scope>NUCLEOTIDE SEQUENCE</scope>
    <source>
        <strain evidence="2">SMH4131-1</strain>
    </source>
</reference>
<evidence type="ECO:0000313" key="2">
    <source>
        <dbReference type="EMBL" id="KAK3317555.1"/>
    </source>
</evidence>
<protein>
    <submittedName>
        <fullName evidence="2">Uncharacterized protein</fullName>
    </submittedName>
</protein>
<dbReference type="AlphaFoldDB" id="A0AAE0M3C0"/>
<proteinExistence type="predicted"/>
<keyword evidence="1" id="KW-0472">Membrane</keyword>
<keyword evidence="1" id="KW-0812">Transmembrane</keyword>
<keyword evidence="3" id="KW-1185">Reference proteome</keyword>
<dbReference type="EMBL" id="JAUEPO010000007">
    <property type="protein sequence ID" value="KAK3317555.1"/>
    <property type="molecule type" value="Genomic_DNA"/>
</dbReference>
<gene>
    <name evidence="2" type="ORF">B0T19DRAFT_446516</name>
</gene>